<evidence type="ECO:0000313" key="1">
    <source>
        <dbReference type="EMBL" id="KLO09048.1"/>
    </source>
</evidence>
<dbReference type="OrthoDB" id="2266637at2759"/>
<dbReference type="InParanoid" id="A0A0H2RHR2"/>
<gene>
    <name evidence="1" type="ORF">SCHPADRAFT_812962</name>
</gene>
<keyword evidence="1" id="KW-0238">DNA-binding</keyword>
<dbReference type="GO" id="GO:0003677">
    <property type="term" value="F:DNA binding"/>
    <property type="evidence" value="ECO:0007669"/>
    <property type="project" value="UniProtKB-KW"/>
</dbReference>
<dbReference type="AlphaFoldDB" id="A0A0H2RHR2"/>
<sequence>MTSGSPLSDDLRGVLVFMHVSRSLDAKTISQWTGVPKRTVFRVLSNWRKTGGVKQVTEEKRGRPRALDFADTKFIMGTVNRYNDRYLDELKDMLEERCNVKVSESTIWRTLNRVGFRMKMVRV</sequence>
<dbReference type="Pfam" id="PF13565">
    <property type="entry name" value="HTH_32"/>
    <property type="match status" value="1"/>
</dbReference>
<organism evidence="1 2">
    <name type="scientific">Schizopora paradoxa</name>
    <dbReference type="NCBI Taxonomy" id="27342"/>
    <lineage>
        <taxon>Eukaryota</taxon>
        <taxon>Fungi</taxon>
        <taxon>Dikarya</taxon>
        <taxon>Basidiomycota</taxon>
        <taxon>Agaricomycotina</taxon>
        <taxon>Agaricomycetes</taxon>
        <taxon>Hymenochaetales</taxon>
        <taxon>Schizoporaceae</taxon>
        <taxon>Schizopora</taxon>
    </lineage>
</organism>
<dbReference type="STRING" id="27342.A0A0H2RHR2"/>
<proteinExistence type="predicted"/>
<dbReference type="Gene3D" id="1.10.10.10">
    <property type="entry name" value="Winged helix-like DNA-binding domain superfamily/Winged helix DNA-binding domain"/>
    <property type="match status" value="1"/>
</dbReference>
<dbReference type="InterPro" id="IPR036388">
    <property type="entry name" value="WH-like_DNA-bd_sf"/>
</dbReference>
<keyword evidence="2" id="KW-1185">Reference proteome</keyword>
<dbReference type="Proteomes" id="UP000053477">
    <property type="component" value="Unassembled WGS sequence"/>
</dbReference>
<keyword evidence="1" id="KW-0371">Homeobox</keyword>
<protein>
    <submittedName>
        <fullName evidence="1">Homeodomain-like protein</fullName>
    </submittedName>
</protein>
<evidence type="ECO:0000313" key="2">
    <source>
        <dbReference type="Proteomes" id="UP000053477"/>
    </source>
</evidence>
<reference evidence="1 2" key="1">
    <citation type="submission" date="2015-04" db="EMBL/GenBank/DDBJ databases">
        <title>Complete genome sequence of Schizopora paradoxa KUC8140, a cosmopolitan wood degrader in East Asia.</title>
        <authorList>
            <consortium name="DOE Joint Genome Institute"/>
            <person name="Min B."/>
            <person name="Park H."/>
            <person name="Jang Y."/>
            <person name="Kim J.-J."/>
            <person name="Kim K.H."/>
            <person name="Pangilinan J."/>
            <person name="Lipzen A."/>
            <person name="Riley R."/>
            <person name="Grigoriev I.V."/>
            <person name="Spatafora J.W."/>
            <person name="Choi I.-G."/>
        </authorList>
    </citation>
    <scope>NUCLEOTIDE SEQUENCE [LARGE SCALE GENOMIC DNA]</scope>
    <source>
        <strain evidence="1 2">KUC8140</strain>
    </source>
</reference>
<accession>A0A0H2RHR2</accession>
<dbReference type="InterPro" id="IPR009057">
    <property type="entry name" value="Homeodomain-like_sf"/>
</dbReference>
<dbReference type="SUPFAM" id="SSF46689">
    <property type="entry name" value="Homeodomain-like"/>
    <property type="match status" value="1"/>
</dbReference>
<feature type="non-terminal residue" evidence="1">
    <location>
        <position position="123"/>
    </location>
</feature>
<name>A0A0H2RHR2_9AGAM</name>
<dbReference type="EMBL" id="KQ086068">
    <property type="protein sequence ID" value="KLO09048.1"/>
    <property type="molecule type" value="Genomic_DNA"/>
</dbReference>